<evidence type="ECO:0000256" key="7">
    <source>
        <dbReference type="ARBA" id="ARBA00022729"/>
    </source>
</evidence>
<evidence type="ECO:0000256" key="5">
    <source>
        <dbReference type="ARBA" id="ARBA00009644"/>
    </source>
</evidence>
<keyword evidence="25" id="KW-1185">Reference proteome</keyword>
<evidence type="ECO:0000256" key="16">
    <source>
        <dbReference type="ARBA" id="ARBA00053950"/>
    </source>
</evidence>
<keyword evidence="20" id="KW-1015">Disulfide bond</keyword>
<keyword evidence="11 20" id="KW-0472">Membrane</keyword>
<keyword evidence="12" id="KW-0325">Glycoprotein</keyword>
<dbReference type="Gene3D" id="2.40.160.110">
    <property type="match status" value="1"/>
</dbReference>
<evidence type="ECO:0000256" key="8">
    <source>
        <dbReference type="ARBA" id="ARBA00022753"/>
    </source>
</evidence>
<dbReference type="InterPro" id="IPR002000">
    <property type="entry name" value="Lysosome-assoc_membr_glycop"/>
</dbReference>
<evidence type="ECO:0000313" key="24">
    <source>
        <dbReference type="EMBL" id="CAD5118897.1"/>
    </source>
</evidence>
<evidence type="ECO:0000313" key="25">
    <source>
        <dbReference type="Proteomes" id="UP000549394"/>
    </source>
</evidence>
<organism evidence="24 25">
    <name type="scientific">Dimorphilus gyrociliatus</name>
    <dbReference type="NCBI Taxonomy" id="2664684"/>
    <lineage>
        <taxon>Eukaryota</taxon>
        <taxon>Metazoa</taxon>
        <taxon>Spiralia</taxon>
        <taxon>Lophotrochozoa</taxon>
        <taxon>Annelida</taxon>
        <taxon>Polychaeta</taxon>
        <taxon>Polychaeta incertae sedis</taxon>
        <taxon>Dinophilidae</taxon>
        <taxon>Dimorphilus</taxon>
    </lineage>
</organism>
<evidence type="ECO:0000256" key="12">
    <source>
        <dbReference type="ARBA" id="ARBA00023180"/>
    </source>
</evidence>
<dbReference type="OrthoDB" id="6232933at2759"/>
<evidence type="ECO:0000256" key="1">
    <source>
        <dbReference type="ARBA" id="ARBA00004151"/>
    </source>
</evidence>
<comment type="similarity">
    <text evidence="5 20">Belongs to the LAMP family.</text>
</comment>
<feature type="disulfide bond" evidence="20">
    <location>
        <begin position="54"/>
        <end position="92"/>
    </location>
</feature>
<keyword evidence="6 20" id="KW-0812">Transmembrane</keyword>
<evidence type="ECO:0000256" key="18">
    <source>
        <dbReference type="ARBA" id="ARBA00074379"/>
    </source>
</evidence>
<keyword evidence="10" id="KW-0770">Synapse</keyword>
<dbReference type="PANTHER" id="PTHR11506">
    <property type="entry name" value="LYSOSOME-ASSOCIATED MEMBRANE GLYCOPROTEIN"/>
    <property type="match status" value="1"/>
</dbReference>
<comment type="caution">
    <text evidence="24">The sequence shown here is derived from an EMBL/GenBank/DDBJ whole genome shotgun (WGS) entry which is preliminary data.</text>
</comment>
<evidence type="ECO:0000256" key="14">
    <source>
        <dbReference type="ARBA" id="ARBA00023329"/>
    </source>
</evidence>
<evidence type="ECO:0000256" key="9">
    <source>
        <dbReference type="ARBA" id="ARBA00022989"/>
    </source>
</evidence>
<keyword evidence="14" id="KW-0968">Cytoplasmic vesicle</keyword>
<evidence type="ECO:0000256" key="13">
    <source>
        <dbReference type="ARBA" id="ARBA00023273"/>
    </source>
</evidence>
<keyword evidence="8" id="KW-0967">Endosome</keyword>
<comment type="subcellular location">
    <subcellularLocation>
        <location evidence="4">Cell projection</location>
        <location evidence="4">Dendrite</location>
    </subcellularLocation>
    <subcellularLocation>
        <location evidence="17">Cell projection</location>
        <location evidence="17">Growth cone membrane</location>
        <topology evidence="17">Single-pass type I membrane protein</topology>
    </subcellularLocation>
    <subcellularLocation>
        <location evidence="15">Cytoplasmic vesicle</location>
        <location evidence="15">Secretory vesicle</location>
        <location evidence="15">Synaptic vesicle membrane</location>
        <topology evidence="15">Single-pass type I membrane protein</topology>
    </subcellularLocation>
    <subcellularLocation>
        <location evidence="2">Early endosome membrane</location>
        <topology evidence="2">Single-pass type I membrane protein</topology>
    </subcellularLocation>
    <subcellularLocation>
        <location evidence="1">Endoplasmic reticulum-Golgi intermediate compartment membrane</location>
        <topology evidence="1">Single-pass type I membrane protein</topology>
    </subcellularLocation>
    <subcellularLocation>
        <location evidence="20">Membrane</location>
        <topology evidence="20">Single-pass type I membrane protein</topology>
    </subcellularLocation>
    <subcellularLocation>
        <location evidence="3">Recycling endosome</location>
    </subcellularLocation>
</comment>
<reference evidence="24 25" key="1">
    <citation type="submission" date="2020-08" db="EMBL/GenBank/DDBJ databases">
        <authorList>
            <person name="Hejnol A."/>
        </authorList>
    </citation>
    <scope>NUCLEOTIDE SEQUENCE [LARGE SCALE GENOMIC DNA]</scope>
</reference>
<dbReference type="AlphaFoldDB" id="A0A7I8VRE4"/>
<evidence type="ECO:0000256" key="3">
    <source>
        <dbReference type="ARBA" id="ARBA00004172"/>
    </source>
</evidence>
<name>A0A7I8VRE4_9ANNE</name>
<comment type="caution">
    <text evidence="20">Lacks conserved residue(s) required for the propagation of feature annotation.</text>
</comment>
<evidence type="ECO:0000256" key="10">
    <source>
        <dbReference type="ARBA" id="ARBA00023018"/>
    </source>
</evidence>
<dbReference type="PANTHER" id="PTHR11506:SF35">
    <property type="entry name" value="LYSOSOME-ASSOCIATED MEMBRANE GLYCOPROTEIN 5"/>
    <property type="match status" value="1"/>
</dbReference>
<evidence type="ECO:0000256" key="6">
    <source>
        <dbReference type="ARBA" id="ARBA00022692"/>
    </source>
</evidence>
<dbReference type="EMBL" id="CAJFCJ010000009">
    <property type="protein sequence ID" value="CAD5118897.1"/>
    <property type="molecule type" value="Genomic_DNA"/>
</dbReference>
<dbReference type="PROSITE" id="PS51407">
    <property type="entry name" value="LAMP_3"/>
    <property type="match status" value="1"/>
</dbReference>
<keyword evidence="9 21" id="KW-1133">Transmembrane helix</keyword>
<evidence type="ECO:0000256" key="20">
    <source>
        <dbReference type="PROSITE-ProRule" id="PRU00740"/>
    </source>
</evidence>
<dbReference type="GO" id="GO:0072594">
    <property type="term" value="P:establishment of protein localization to organelle"/>
    <property type="evidence" value="ECO:0007669"/>
    <property type="project" value="TreeGrafter"/>
</dbReference>
<feature type="chain" id="PRO_5029778403" description="Lysosome-associated membrane glycoprotein 5" evidence="22">
    <location>
        <begin position="24"/>
        <end position="275"/>
    </location>
</feature>
<protein>
    <recommendedName>
        <fullName evidence="18">Lysosome-associated membrane glycoprotein 5</fullName>
    </recommendedName>
    <alternativeName>
        <fullName evidence="19">Lysosome-associated membrane protein 5</fullName>
    </alternativeName>
</protein>
<feature type="transmembrane region" description="Helical" evidence="21">
    <location>
        <begin position="240"/>
        <end position="262"/>
    </location>
</feature>
<evidence type="ECO:0000256" key="15">
    <source>
        <dbReference type="ARBA" id="ARBA00029428"/>
    </source>
</evidence>
<dbReference type="GO" id="GO:0031902">
    <property type="term" value="C:late endosome membrane"/>
    <property type="evidence" value="ECO:0007669"/>
    <property type="project" value="TreeGrafter"/>
</dbReference>
<sequence length="275" mass="30540">MSKLLSVYCSLFVTTGLVSIGQTANINIPVSTAVPTTDSGTPIYSLKNKDGKICFKAAFDSEVHVRFKPDNTTKEKTVVVKVPADASATGKCDEYNSALTLKWSKYSLKFSFQKKAANLTTKKHKATQLYYSNGVNFTINTTNNSDFPDLRDEGTKTLEKKTKQVGFIVSPSNQSYSCVILQKYTLKLPYLYKKTSQFKNAKLHLKNVRFQPFNVPESGKFLKSHDCPADVANKQAKQNIVPLVVASSLGIFIIIIIFAYFISKTLNKPGYKAVD</sequence>
<keyword evidence="7 22" id="KW-0732">Signal</keyword>
<evidence type="ECO:0000256" key="4">
    <source>
        <dbReference type="ARBA" id="ARBA00004279"/>
    </source>
</evidence>
<dbReference type="GO" id="GO:0005765">
    <property type="term" value="C:lysosomal membrane"/>
    <property type="evidence" value="ECO:0007669"/>
    <property type="project" value="TreeGrafter"/>
</dbReference>
<comment type="function">
    <text evidence="16">Plays a role in short-term synaptic plasticity in a subset of GABAergic neurons in the brain.</text>
</comment>
<gene>
    <name evidence="24" type="ORF">DGYR_LOCUS7207</name>
</gene>
<dbReference type="Pfam" id="PF01299">
    <property type="entry name" value="Lamp2-like_luminal"/>
    <property type="match status" value="1"/>
</dbReference>
<evidence type="ECO:0000256" key="2">
    <source>
        <dbReference type="ARBA" id="ARBA00004158"/>
    </source>
</evidence>
<evidence type="ECO:0000256" key="11">
    <source>
        <dbReference type="ARBA" id="ARBA00023136"/>
    </source>
</evidence>
<dbReference type="Proteomes" id="UP000549394">
    <property type="component" value="Unassembled WGS sequence"/>
</dbReference>
<evidence type="ECO:0000256" key="19">
    <source>
        <dbReference type="ARBA" id="ARBA00076257"/>
    </source>
</evidence>
<evidence type="ECO:0000256" key="21">
    <source>
        <dbReference type="SAM" id="Phobius"/>
    </source>
</evidence>
<accession>A0A7I8VRE4</accession>
<proteinExistence type="inferred from homology"/>
<feature type="domain" description="Lysosome-associated membrane glycoprotein 2-like luminal" evidence="23">
    <location>
        <begin position="43"/>
        <end position="215"/>
    </location>
</feature>
<evidence type="ECO:0000256" key="22">
    <source>
        <dbReference type="SAM" id="SignalP"/>
    </source>
</evidence>
<dbReference type="GO" id="GO:0005886">
    <property type="term" value="C:plasma membrane"/>
    <property type="evidence" value="ECO:0007669"/>
    <property type="project" value="UniProtKB-SubCell"/>
</dbReference>
<keyword evidence="13" id="KW-0966">Cell projection</keyword>
<dbReference type="InterPro" id="IPR048528">
    <property type="entry name" value="Lamp2-like_luminal"/>
</dbReference>
<feature type="signal peptide" evidence="22">
    <location>
        <begin position="1"/>
        <end position="23"/>
    </location>
</feature>
<evidence type="ECO:0000259" key="23">
    <source>
        <dbReference type="Pfam" id="PF01299"/>
    </source>
</evidence>
<evidence type="ECO:0000256" key="17">
    <source>
        <dbReference type="ARBA" id="ARBA00060492"/>
    </source>
</evidence>